<proteinExistence type="predicted"/>
<feature type="region of interest" description="Disordered" evidence="1">
    <location>
        <begin position="1"/>
        <end position="33"/>
    </location>
</feature>
<accession>A0A6M2E9N3</accession>
<protein>
    <submittedName>
        <fullName evidence="2">Uncharacterized protein</fullName>
    </submittedName>
</protein>
<dbReference type="EMBL" id="GILB01001564">
    <property type="protein sequence ID" value="NUU81897.1"/>
    <property type="molecule type" value="Transcribed_RNA"/>
</dbReference>
<reference evidence="2" key="1">
    <citation type="submission" date="2020-03" db="EMBL/GenBank/DDBJ databases">
        <authorList>
            <person name="Zhang R."/>
        </authorList>
    </citation>
    <scope>NUCLEOTIDE SEQUENCE</scope>
</reference>
<evidence type="ECO:0000256" key="1">
    <source>
        <dbReference type="SAM" id="MobiDB-lite"/>
    </source>
</evidence>
<organism evidence="2">
    <name type="scientific">Populus davidiana</name>
    <dbReference type="NCBI Taxonomy" id="266767"/>
    <lineage>
        <taxon>Eukaryota</taxon>
        <taxon>Viridiplantae</taxon>
        <taxon>Streptophyta</taxon>
        <taxon>Embryophyta</taxon>
        <taxon>Tracheophyta</taxon>
        <taxon>Spermatophyta</taxon>
        <taxon>Magnoliopsida</taxon>
        <taxon>eudicotyledons</taxon>
        <taxon>Gunneridae</taxon>
        <taxon>Pentapetalae</taxon>
        <taxon>rosids</taxon>
        <taxon>fabids</taxon>
        <taxon>Malpighiales</taxon>
        <taxon>Salicaceae</taxon>
        <taxon>Saliceae</taxon>
        <taxon>Populus</taxon>
    </lineage>
</organism>
<evidence type="ECO:0000313" key="2">
    <source>
        <dbReference type="EMBL" id="NUU81897.1"/>
    </source>
</evidence>
<dbReference type="AlphaFoldDB" id="A0A6M2E9N3"/>
<sequence length="165" mass="19354">MNFSKNKPTEQNHLRHAFTSSHPHQVTKKIQKKDHTSSCTIHQVVIQILWKKKIPPCYYAIPHSTSPIKKKFTQEQISRTGSLNQLNFTFLSRPSFAHHISHSLSTFTLPFLFSCWYMQTKHAQNVKQTKQIIRTETQKLQKQIPRAQNHFRNSETFSKLKIACI</sequence>
<name>A0A6M2E9N3_9ROSI</name>